<dbReference type="RefSeq" id="WP_273642808.1">
    <property type="nucleotide sequence ID" value="NZ_JAQQXP010000004.1"/>
</dbReference>
<evidence type="ECO:0000313" key="2">
    <source>
        <dbReference type="EMBL" id="MDC8832909.1"/>
    </source>
</evidence>
<keyword evidence="3" id="KW-1185">Reference proteome</keyword>
<organism evidence="2 3">
    <name type="scientific">Alteromonas gilva</name>
    <dbReference type="NCBI Taxonomy" id="2987522"/>
    <lineage>
        <taxon>Bacteria</taxon>
        <taxon>Pseudomonadati</taxon>
        <taxon>Pseudomonadota</taxon>
        <taxon>Gammaproteobacteria</taxon>
        <taxon>Alteromonadales</taxon>
        <taxon>Alteromonadaceae</taxon>
        <taxon>Alteromonas/Salinimonas group</taxon>
        <taxon>Alteromonas</taxon>
    </lineage>
</organism>
<accession>A0ABT5L762</accession>
<feature type="transmembrane region" description="Helical" evidence="1">
    <location>
        <begin position="7"/>
        <end position="26"/>
    </location>
</feature>
<protein>
    <submittedName>
        <fullName evidence="2">Uncharacterized protein</fullName>
    </submittedName>
</protein>
<keyword evidence="1" id="KW-1133">Transmembrane helix</keyword>
<proteinExistence type="predicted"/>
<dbReference type="PROSITE" id="PS51257">
    <property type="entry name" value="PROKAR_LIPOPROTEIN"/>
    <property type="match status" value="1"/>
</dbReference>
<dbReference type="Proteomes" id="UP001218788">
    <property type="component" value="Unassembled WGS sequence"/>
</dbReference>
<keyword evidence="1" id="KW-0472">Membrane</keyword>
<feature type="transmembrane region" description="Helical" evidence="1">
    <location>
        <begin position="63"/>
        <end position="85"/>
    </location>
</feature>
<sequence>MSSRIAEIIVIIGAFVSVVVACFWLFPANNGISGEWFQATAAGTLSFEGLWQTLQLRKNKKPWLRTATVTALGIGLCIAAIYNLILS</sequence>
<dbReference type="EMBL" id="JAQQXP010000004">
    <property type="protein sequence ID" value="MDC8832909.1"/>
    <property type="molecule type" value="Genomic_DNA"/>
</dbReference>
<gene>
    <name evidence="2" type="ORF">OIK42_19320</name>
</gene>
<comment type="caution">
    <text evidence="2">The sequence shown here is derived from an EMBL/GenBank/DDBJ whole genome shotgun (WGS) entry which is preliminary data.</text>
</comment>
<evidence type="ECO:0000256" key="1">
    <source>
        <dbReference type="SAM" id="Phobius"/>
    </source>
</evidence>
<name>A0ABT5L762_9ALTE</name>
<reference evidence="2 3" key="1">
    <citation type="submission" date="2022-10" db="EMBL/GenBank/DDBJ databases">
        <title>Alteromonas sp. chi3 Genome sequencing.</title>
        <authorList>
            <person name="Park S."/>
        </authorList>
    </citation>
    <scope>NUCLEOTIDE SEQUENCE [LARGE SCALE GENOMIC DNA]</scope>
    <source>
        <strain evidence="3">chi3</strain>
    </source>
</reference>
<keyword evidence="1" id="KW-0812">Transmembrane</keyword>
<evidence type="ECO:0000313" key="3">
    <source>
        <dbReference type="Proteomes" id="UP001218788"/>
    </source>
</evidence>